<feature type="region of interest" description="Disordered" evidence="1">
    <location>
        <begin position="90"/>
        <end position="146"/>
    </location>
</feature>
<organism evidence="2 3">
    <name type="scientific">Paxillus rubicundulus Ve08.2h10</name>
    <dbReference type="NCBI Taxonomy" id="930991"/>
    <lineage>
        <taxon>Eukaryota</taxon>
        <taxon>Fungi</taxon>
        <taxon>Dikarya</taxon>
        <taxon>Basidiomycota</taxon>
        <taxon>Agaricomycotina</taxon>
        <taxon>Agaricomycetes</taxon>
        <taxon>Agaricomycetidae</taxon>
        <taxon>Boletales</taxon>
        <taxon>Paxilineae</taxon>
        <taxon>Paxillaceae</taxon>
        <taxon>Paxillus</taxon>
    </lineage>
</organism>
<reference evidence="3" key="2">
    <citation type="submission" date="2015-01" db="EMBL/GenBank/DDBJ databases">
        <title>Evolutionary Origins and Diversification of the Mycorrhizal Mutualists.</title>
        <authorList>
            <consortium name="DOE Joint Genome Institute"/>
            <consortium name="Mycorrhizal Genomics Consortium"/>
            <person name="Kohler A."/>
            <person name="Kuo A."/>
            <person name="Nagy L.G."/>
            <person name="Floudas D."/>
            <person name="Copeland A."/>
            <person name="Barry K.W."/>
            <person name="Cichocki N."/>
            <person name="Veneault-Fourrey C."/>
            <person name="LaButti K."/>
            <person name="Lindquist E.A."/>
            <person name="Lipzen A."/>
            <person name="Lundell T."/>
            <person name="Morin E."/>
            <person name="Murat C."/>
            <person name="Riley R."/>
            <person name="Ohm R."/>
            <person name="Sun H."/>
            <person name="Tunlid A."/>
            <person name="Henrissat B."/>
            <person name="Grigoriev I.V."/>
            <person name="Hibbett D.S."/>
            <person name="Martin F."/>
        </authorList>
    </citation>
    <scope>NUCLEOTIDE SEQUENCE [LARGE SCALE GENOMIC DNA]</scope>
    <source>
        <strain evidence="3">Ve08.2h10</strain>
    </source>
</reference>
<feature type="compositionally biased region" description="Polar residues" evidence="1">
    <location>
        <begin position="122"/>
        <end position="133"/>
    </location>
</feature>
<name>A0A0D0CD68_9AGAM</name>
<accession>A0A0D0CD68</accession>
<evidence type="ECO:0000256" key="1">
    <source>
        <dbReference type="SAM" id="MobiDB-lite"/>
    </source>
</evidence>
<dbReference type="InParanoid" id="A0A0D0CD68"/>
<gene>
    <name evidence="2" type="ORF">PAXRUDRAFT_15645</name>
</gene>
<reference evidence="2 3" key="1">
    <citation type="submission" date="2014-04" db="EMBL/GenBank/DDBJ databases">
        <authorList>
            <consortium name="DOE Joint Genome Institute"/>
            <person name="Kuo A."/>
            <person name="Kohler A."/>
            <person name="Jargeat P."/>
            <person name="Nagy L.G."/>
            <person name="Floudas D."/>
            <person name="Copeland A."/>
            <person name="Barry K.W."/>
            <person name="Cichocki N."/>
            <person name="Veneault-Fourrey C."/>
            <person name="LaButti K."/>
            <person name="Lindquist E.A."/>
            <person name="Lipzen A."/>
            <person name="Lundell T."/>
            <person name="Morin E."/>
            <person name="Murat C."/>
            <person name="Sun H."/>
            <person name="Tunlid A."/>
            <person name="Henrissat B."/>
            <person name="Grigoriev I.V."/>
            <person name="Hibbett D.S."/>
            <person name="Martin F."/>
            <person name="Nordberg H.P."/>
            <person name="Cantor M.N."/>
            <person name="Hua S.X."/>
        </authorList>
    </citation>
    <scope>NUCLEOTIDE SEQUENCE [LARGE SCALE GENOMIC DNA]</scope>
    <source>
        <strain evidence="2 3">Ve08.2h10</strain>
    </source>
</reference>
<evidence type="ECO:0000313" key="2">
    <source>
        <dbReference type="EMBL" id="KIK80692.1"/>
    </source>
</evidence>
<protein>
    <submittedName>
        <fullName evidence="2">Uncharacterized protein</fullName>
    </submittedName>
</protein>
<dbReference type="AlphaFoldDB" id="A0A0D0CD68"/>
<dbReference type="HOGENOM" id="CLU_1428419_0_0_1"/>
<proteinExistence type="predicted"/>
<sequence length="190" mass="20321">MLHFNTYKSTPHPLKFFAAIKNANSHPGEVILLAKQKQCSKAQKAAAVQGLEQLAGIQMRMAAEEMQAATPRPKGVCPRPQPVKKMALVDEEDGPSAIPAGQEAASVEDNRDTADAEGDLEMQSNEDTGVQNRTKPKKGKAEKPSLKVSIEQTVGRLTAAAVQPVSPFGGITHVGDQKGKVNIVLSQFDI</sequence>
<dbReference type="EMBL" id="KN825957">
    <property type="protein sequence ID" value="KIK80692.1"/>
    <property type="molecule type" value="Genomic_DNA"/>
</dbReference>
<dbReference type="Proteomes" id="UP000054538">
    <property type="component" value="Unassembled WGS sequence"/>
</dbReference>
<keyword evidence="3" id="KW-1185">Reference proteome</keyword>
<evidence type="ECO:0000313" key="3">
    <source>
        <dbReference type="Proteomes" id="UP000054538"/>
    </source>
</evidence>